<feature type="transmembrane region" description="Helical" evidence="2">
    <location>
        <begin position="9"/>
        <end position="30"/>
    </location>
</feature>
<evidence type="ECO:0000256" key="1">
    <source>
        <dbReference type="SAM" id="MobiDB-lite"/>
    </source>
</evidence>
<keyword evidence="2" id="KW-0472">Membrane</keyword>
<dbReference type="EMBL" id="JBAMIC010000014">
    <property type="protein sequence ID" value="KAK7096544.1"/>
    <property type="molecule type" value="Genomic_DNA"/>
</dbReference>
<feature type="compositionally biased region" description="Basic and acidic residues" evidence="1">
    <location>
        <begin position="96"/>
        <end position="113"/>
    </location>
</feature>
<evidence type="ECO:0000313" key="3">
    <source>
        <dbReference type="EMBL" id="KAK7096544.1"/>
    </source>
</evidence>
<name>A0AAN9G6J3_9CAEN</name>
<keyword evidence="2" id="KW-0812">Transmembrane</keyword>
<comment type="caution">
    <text evidence="3">The sequence shown here is derived from an EMBL/GenBank/DDBJ whole genome shotgun (WGS) entry which is preliminary data.</text>
</comment>
<accession>A0AAN9G6J3</accession>
<feature type="compositionally biased region" description="Polar residues" evidence="1">
    <location>
        <begin position="114"/>
        <end position="127"/>
    </location>
</feature>
<feature type="region of interest" description="Disordered" evidence="1">
    <location>
        <begin position="56"/>
        <end position="82"/>
    </location>
</feature>
<evidence type="ECO:0000256" key="2">
    <source>
        <dbReference type="SAM" id="Phobius"/>
    </source>
</evidence>
<sequence length="444" mass="50132">MTRRLLKVFLAFCGVATVVYVMLVMLTASYPSRIALINNSDDIHVYRLSVGDTVAKNRKSRQAKKPELKTPRRGKEKSVQRVAEFSRHSAAADNFVKDDGTELNTPKRGEKTSQPRGAAQTPNSSAADSTITNSVRYLVFVCDGRRSCGGWGDRQRGLVGVYLLAHVTGRRFAMVMTRPCDVINHYVPHLVAWNVPVKVLQAAGLTSNLSLDDVDSRQRLTARLRVMDFNAVYPQTVVYIRTNAEYWLGIRASKLYTPVLPDWARGSRARYFAAGWTRLTAPSPSLQARLDRFLDRIDFDRRTRPLVCAHVRVGHSANFKRETAVRCNITTLPVLWDFLQPWVTNGSDVFLATDSYEVRNLTRHRFGARMLDTGEEIVHVDGRSTAVQDVCHGFQSALLDQLILTRCDVLVTSHSIFSQRAAYLRGRSDNLYSFLKGKITRYFI</sequence>
<dbReference type="AlphaFoldDB" id="A0AAN9G6J3"/>
<reference evidence="3 4" key="1">
    <citation type="submission" date="2024-02" db="EMBL/GenBank/DDBJ databases">
        <title>Chromosome-scale genome assembly of the rough periwinkle Littorina saxatilis.</title>
        <authorList>
            <person name="De Jode A."/>
            <person name="Faria R."/>
            <person name="Formenti G."/>
            <person name="Sims Y."/>
            <person name="Smith T.P."/>
            <person name="Tracey A."/>
            <person name="Wood J.M.D."/>
            <person name="Zagrodzka Z.B."/>
            <person name="Johannesson K."/>
            <person name="Butlin R.K."/>
            <person name="Leder E.H."/>
        </authorList>
    </citation>
    <scope>NUCLEOTIDE SEQUENCE [LARGE SCALE GENOMIC DNA]</scope>
    <source>
        <strain evidence="3">Snail1</strain>
        <tissue evidence="3">Muscle</tissue>
    </source>
</reference>
<dbReference type="Gene3D" id="3.40.50.11350">
    <property type="match status" value="1"/>
</dbReference>
<evidence type="ECO:0000313" key="4">
    <source>
        <dbReference type="Proteomes" id="UP001374579"/>
    </source>
</evidence>
<protein>
    <submittedName>
        <fullName evidence="3">Uncharacterized protein</fullName>
    </submittedName>
</protein>
<dbReference type="Proteomes" id="UP001374579">
    <property type="component" value="Unassembled WGS sequence"/>
</dbReference>
<keyword evidence="4" id="KW-1185">Reference proteome</keyword>
<feature type="region of interest" description="Disordered" evidence="1">
    <location>
        <begin position="96"/>
        <end position="127"/>
    </location>
</feature>
<proteinExistence type="predicted"/>
<keyword evidence="2" id="KW-1133">Transmembrane helix</keyword>
<organism evidence="3 4">
    <name type="scientific">Littorina saxatilis</name>
    <dbReference type="NCBI Taxonomy" id="31220"/>
    <lineage>
        <taxon>Eukaryota</taxon>
        <taxon>Metazoa</taxon>
        <taxon>Spiralia</taxon>
        <taxon>Lophotrochozoa</taxon>
        <taxon>Mollusca</taxon>
        <taxon>Gastropoda</taxon>
        <taxon>Caenogastropoda</taxon>
        <taxon>Littorinimorpha</taxon>
        <taxon>Littorinoidea</taxon>
        <taxon>Littorinidae</taxon>
        <taxon>Littorina</taxon>
    </lineage>
</organism>
<gene>
    <name evidence="3" type="ORF">V1264_005828</name>
</gene>